<proteinExistence type="predicted"/>
<dbReference type="EMBL" id="ASPP01024875">
    <property type="protein sequence ID" value="ETO08590.1"/>
    <property type="molecule type" value="Genomic_DNA"/>
</dbReference>
<dbReference type="Proteomes" id="UP000023152">
    <property type="component" value="Unassembled WGS sequence"/>
</dbReference>
<name>X6M6D2_RETFI</name>
<sequence length="305" mass="35801">MLERGETQKKKKKKKKNSEPSGMYVIIVCDLWRENVTNEFNRFCHLSKHSQYVSTEKDYPNIDWDERIAMDMIRVGKLFIDGDIHEIFEFPKIKSEMRSDLVKACVKYLECAVCHLIRQGLQDLDRDTALILSEKTVKQALISLYIFFYMYVHINDAQTMKKDFVNEPYFRFLKDACDEWGMQPVDLGLKSDENSTQELHQMDSWTPRLVIEIHGQSIFTHVCRVFQLYEMTGVEATKTDFVLGFKRTYEINMFSKPPKILPPTFMSRFKDLYIAEFTVPSEKCDGDLVDTQVFEQIGDFIPQSP</sequence>
<comment type="caution">
    <text evidence="1">The sequence shown here is derived from an EMBL/GenBank/DDBJ whole genome shotgun (WGS) entry which is preliminary data.</text>
</comment>
<accession>X6M6D2</accession>
<protein>
    <submittedName>
        <fullName evidence="1">Uncharacterized protein</fullName>
    </submittedName>
</protein>
<evidence type="ECO:0000313" key="2">
    <source>
        <dbReference type="Proteomes" id="UP000023152"/>
    </source>
</evidence>
<gene>
    <name evidence="1" type="ORF">RFI_28799</name>
</gene>
<evidence type="ECO:0000313" key="1">
    <source>
        <dbReference type="EMBL" id="ETO08590.1"/>
    </source>
</evidence>
<keyword evidence="2" id="KW-1185">Reference proteome</keyword>
<dbReference type="AlphaFoldDB" id="X6M6D2"/>
<organism evidence="1 2">
    <name type="scientific">Reticulomyxa filosa</name>
    <dbReference type="NCBI Taxonomy" id="46433"/>
    <lineage>
        <taxon>Eukaryota</taxon>
        <taxon>Sar</taxon>
        <taxon>Rhizaria</taxon>
        <taxon>Retaria</taxon>
        <taxon>Foraminifera</taxon>
        <taxon>Monothalamids</taxon>
        <taxon>Reticulomyxidae</taxon>
        <taxon>Reticulomyxa</taxon>
    </lineage>
</organism>
<reference evidence="1 2" key="1">
    <citation type="journal article" date="2013" name="Curr. Biol.">
        <title>The Genome of the Foraminiferan Reticulomyxa filosa.</title>
        <authorList>
            <person name="Glockner G."/>
            <person name="Hulsmann N."/>
            <person name="Schleicher M."/>
            <person name="Noegel A.A."/>
            <person name="Eichinger L."/>
            <person name="Gallinger C."/>
            <person name="Pawlowski J."/>
            <person name="Sierra R."/>
            <person name="Euteneuer U."/>
            <person name="Pillet L."/>
            <person name="Moustafa A."/>
            <person name="Platzer M."/>
            <person name="Groth M."/>
            <person name="Szafranski K."/>
            <person name="Schliwa M."/>
        </authorList>
    </citation>
    <scope>NUCLEOTIDE SEQUENCE [LARGE SCALE GENOMIC DNA]</scope>
</reference>